<dbReference type="EMBL" id="VYDO01000226">
    <property type="protein sequence ID" value="MYG38707.1"/>
    <property type="molecule type" value="Genomic_DNA"/>
</dbReference>
<sequence length="234" mass="26894">MAPWPCRFCRRWHGVLIFALLNPERSPINLTAHPHPEPARTVADDKDPIQPQQDDADFPDKPEPRLIGRHGLQQLDLLMTTIEALDFRGSEAMMALLRQKNAARGAMDQVELWKWRTTNPLRRTMRRNRLKQAQVTTMVGLVCHMAAHLYPVLHQFISVREDQSLAEARWAGLTRRLQDLVRQRMNPRRAAMQRFADDEHALAMTKQMVRALAFSAGPGGEQRLLASLQDGMRR</sequence>
<organism evidence="2">
    <name type="scientific">Synechococcus sp. SB0676_bin_10</name>
    <dbReference type="NCBI Taxonomy" id="2604869"/>
    <lineage>
        <taxon>Bacteria</taxon>
        <taxon>Bacillati</taxon>
        <taxon>Cyanobacteriota</taxon>
        <taxon>Cyanophyceae</taxon>
        <taxon>Synechococcales</taxon>
        <taxon>Synechococcaceae</taxon>
        <taxon>Synechococcus</taxon>
    </lineage>
</organism>
<comment type="caution">
    <text evidence="2">The sequence shown here is derived from an EMBL/GenBank/DDBJ whole genome shotgun (WGS) entry which is preliminary data.</text>
</comment>
<name>A0A6B1F952_9SYNE</name>
<proteinExistence type="predicted"/>
<feature type="compositionally biased region" description="Basic and acidic residues" evidence="1">
    <location>
        <begin position="34"/>
        <end position="48"/>
    </location>
</feature>
<reference evidence="2" key="1">
    <citation type="submission" date="2019-09" db="EMBL/GenBank/DDBJ databases">
        <title>Characterisation of the sponge microbiome using genome-centric metagenomics.</title>
        <authorList>
            <person name="Engelberts J.P."/>
            <person name="Robbins S.J."/>
            <person name="De Goeij J.M."/>
            <person name="Aranda M."/>
            <person name="Bell S.C."/>
            <person name="Webster N.S."/>
        </authorList>
    </citation>
    <scope>NUCLEOTIDE SEQUENCE</scope>
    <source>
        <strain evidence="2">SB0676_bin_10</strain>
    </source>
</reference>
<gene>
    <name evidence="2" type="ORF">F4162_07025</name>
</gene>
<accession>A0A6B1F952</accession>
<evidence type="ECO:0000256" key="1">
    <source>
        <dbReference type="SAM" id="MobiDB-lite"/>
    </source>
</evidence>
<evidence type="ECO:0000313" key="2">
    <source>
        <dbReference type="EMBL" id="MYG38707.1"/>
    </source>
</evidence>
<dbReference type="InterPro" id="IPR021399">
    <property type="entry name" value="DUF3038"/>
</dbReference>
<protein>
    <submittedName>
        <fullName evidence="2">DUF3038 domain-containing protein</fullName>
    </submittedName>
</protein>
<feature type="region of interest" description="Disordered" evidence="1">
    <location>
        <begin position="29"/>
        <end position="64"/>
    </location>
</feature>
<dbReference type="Pfam" id="PF11237">
    <property type="entry name" value="DUF3038"/>
    <property type="match status" value="1"/>
</dbReference>
<dbReference type="AlphaFoldDB" id="A0A6B1F952"/>